<reference evidence="2 3" key="1">
    <citation type="journal article" date="1998" name="Science">
        <title>Genome sequence of the nematode C. elegans: a platform for investigating biology.</title>
        <authorList>
            <consortium name="The C. elegans sequencing consortium"/>
            <person name="Sulson J.E."/>
            <person name="Waterston R."/>
        </authorList>
    </citation>
    <scope>NUCLEOTIDE SEQUENCE [LARGE SCALE GENOMIC DNA]</scope>
    <source>
        <strain evidence="2 3">Bristol N2</strain>
    </source>
</reference>
<dbReference type="GeneID" id="181390"/>
<feature type="compositionally biased region" description="Basic and acidic residues" evidence="1">
    <location>
        <begin position="156"/>
        <end position="178"/>
    </location>
</feature>
<dbReference type="InParanoid" id="Q19510"/>
<dbReference type="HOGENOM" id="CLU_863916_0_0_1"/>
<dbReference type="OMA" id="QVHHKFE"/>
<dbReference type="PIR" id="T21041">
    <property type="entry name" value="T21041"/>
</dbReference>
<dbReference type="CTD" id="181390"/>
<dbReference type="Proteomes" id="UP000001940">
    <property type="component" value="Chromosome X"/>
</dbReference>
<feature type="region of interest" description="Disordered" evidence="1">
    <location>
        <begin position="54"/>
        <end position="74"/>
    </location>
</feature>
<dbReference type="FunCoup" id="Q19510">
    <property type="interactions" value="1471"/>
</dbReference>
<evidence type="ECO:0000313" key="4">
    <source>
        <dbReference type="WormBase" id="F17A2.13"/>
    </source>
</evidence>
<evidence type="ECO:0000313" key="3">
    <source>
        <dbReference type="Proteomes" id="UP000001940"/>
    </source>
</evidence>
<accession>Q19510</accession>
<dbReference type="eggNOG" id="ENOG502THSM">
    <property type="taxonomic scope" value="Eukaryota"/>
</dbReference>
<dbReference type="OrthoDB" id="5820180at2759"/>
<name>Q19510_CAEEL</name>
<dbReference type="STRING" id="6239.F17A2.13.1"/>
<dbReference type="PaxDb" id="6239-F17A2.13"/>
<dbReference type="AGR" id="WB:WBGene00008904"/>
<dbReference type="RefSeq" id="NP_510061.2">
    <property type="nucleotide sequence ID" value="NM_077660.4"/>
</dbReference>
<gene>
    <name evidence="2" type="ORF">CELE_F17A2.13</name>
    <name evidence="2 4" type="ORF">F17A2.13</name>
</gene>
<sequence>MSCCNDFSYSNAGIYRQAMEDIMFTPNKDKKKSAFHDETLNSLRKVSRLVQKFESGGTDDETVDETEKEEQGEDVCDGPVFRKESFLKQSQNEEEEEKADVQENFDEQENAKNENDEVFYENENEAKELVETPILRSLSRQFSGLTIIKSHIKKDNLDVESRSPARRETRIMSRRKQESSVSSCSSESSHCSASSSLSKTEKPEPENSNFVNELYYCKLARSQVHHKFEAYFKWKSETLRSIAASVSQMRLDTLNSIIAPHDERVNVLKTIYENCKKGVNKEMDALCCALFDLLDDVDEKSLSIHEEYVAAKYHKKLQSQNC</sequence>
<dbReference type="WormBase" id="F17A2.13">
    <property type="protein sequence ID" value="CE33999"/>
    <property type="gene ID" value="WBGene00008904"/>
</dbReference>
<feature type="region of interest" description="Disordered" evidence="1">
    <location>
        <begin position="88"/>
        <end position="118"/>
    </location>
</feature>
<feature type="compositionally biased region" description="Acidic residues" evidence="1">
    <location>
        <begin position="57"/>
        <end position="74"/>
    </location>
</feature>
<dbReference type="EMBL" id="BX284606">
    <property type="protein sequence ID" value="CAA92157.2"/>
    <property type="molecule type" value="Genomic_DNA"/>
</dbReference>
<evidence type="ECO:0000256" key="1">
    <source>
        <dbReference type="SAM" id="MobiDB-lite"/>
    </source>
</evidence>
<feature type="compositionally biased region" description="Acidic residues" evidence="1">
    <location>
        <begin position="92"/>
        <end position="108"/>
    </location>
</feature>
<protein>
    <submittedName>
        <fullName evidence="2">Uncharacterized protein</fullName>
    </submittedName>
</protein>
<evidence type="ECO:0000313" key="2">
    <source>
        <dbReference type="EMBL" id="CAA92157.2"/>
    </source>
</evidence>
<dbReference type="KEGG" id="cel:CELE_F17A2.13"/>
<dbReference type="Bgee" id="WBGene00008904">
    <property type="expression patterns" value="Expressed in embryo and 4 other cell types or tissues"/>
</dbReference>
<organism evidence="2 3">
    <name type="scientific">Caenorhabditis elegans</name>
    <dbReference type="NCBI Taxonomy" id="6239"/>
    <lineage>
        <taxon>Eukaryota</taxon>
        <taxon>Metazoa</taxon>
        <taxon>Ecdysozoa</taxon>
        <taxon>Nematoda</taxon>
        <taxon>Chromadorea</taxon>
        <taxon>Rhabditida</taxon>
        <taxon>Rhabditina</taxon>
        <taxon>Rhabditomorpha</taxon>
        <taxon>Rhabditoidea</taxon>
        <taxon>Rhabditidae</taxon>
        <taxon>Peloderinae</taxon>
        <taxon>Caenorhabditis</taxon>
    </lineage>
</organism>
<feature type="compositionally biased region" description="Low complexity" evidence="1">
    <location>
        <begin position="179"/>
        <end position="198"/>
    </location>
</feature>
<dbReference type="IntAct" id="Q19510">
    <property type="interactions" value="1"/>
</dbReference>
<proteinExistence type="predicted"/>
<dbReference type="UCSC" id="F17A2.13">
    <property type="organism name" value="c. elegans"/>
</dbReference>
<dbReference type="AlphaFoldDB" id="Q19510"/>
<feature type="region of interest" description="Disordered" evidence="1">
    <location>
        <begin position="156"/>
        <end position="207"/>
    </location>
</feature>
<keyword evidence="3" id="KW-1185">Reference proteome</keyword>